<organism evidence="1 2">
    <name type="scientific">Sideroxydans lithotrophicus (strain ES-1)</name>
    <dbReference type="NCBI Taxonomy" id="580332"/>
    <lineage>
        <taxon>Bacteria</taxon>
        <taxon>Pseudomonadati</taxon>
        <taxon>Pseudomonadota</taxon>
        <taxon>Betaproteobacteria</taxon>
        <taxon>Nitrosomonadales</taxon>
        <taxon>Gallionellaceae</taxon>
        <taxon>Sideroxydans</taxon>
    </lineage>
</organism>
<protein>
    <submittedName>
        <fullName evidence="1">Uncharacterized protein</fullName>
    </submittedName>
</protein>
<dbReference type="RefSeq" id="WP_013030395.1">
    <property type="nucleotide sequence ID" value="NC_013959.1"/>
</dbReference>
<keyword evidence="2" id="KW-1185">Reference proteome</keyword>
<evidence type="ECO:0000313" key="1">
    <source>
        <dbReference type="EMBL" id="ADE12497.1"/>
    </source>
</evidence>
<gene>
    <name evidence="1" type="ordered locus">Slit_2269</name>
</gene>
<dbReference type="AlphaFoldDB" id="D5CLQ2"/>
<dbReference type="EMBL" id="CP001965">
    <property type="protein sequence ID" value="ADE12497.1"/>
    <property type="molecule type" value="Genomic_DNA"/>
</dbReference>
<sequence>MATIVLDMDGCDIAHEQLMLEEYGEEVMSAGWIPPRTLKGENEVALAIAPVEPADTGEFFLSTAFPQCP</sequence>
<reference evidence="1 2" key="1">
    <citation type="submission" date="2010-03" db="EMBL/GenBank/DDBJ databases">
        <title>Complete sequence of Sideroxydans lithotrophicus ES-1.</title>
        <authorList>
            <consortium name="US DOE Joint Genome Institute"/>
            <person name="Lucas S."/>
            <person name="Copeland A."/>
            <person name="Lapidus A."/>
            <person name="Cheng J.-F."/>
            <person name="Bruce D."/>
            <person name="Goodwin L."/>
            <person name="Pitluck S."/>
            <person name="Munk A.C."/>
            <person name="Detter J.C."/>
            <person name="Han C."/>
            <person name="Tapia R."/>
            <person name="Larimer F."/>
            <person name="Land M."/>
            <person name="Hauser L."/>
            <person name="Kyrpides N."/>
            <person name="Ivanova N."/>
            <person name="Emerson D."/>
            <person name="Woyke T."/>
        </authorList>
    </citation>
    <scope>NUCLEOTIDE SEQUENCE [LARGE SCALE GENOMIC DNA]</scope>
    <source>
        <strain evidence="1 2">ES-1</strain>
    </source>
</reference>
<accession>D5CLQ2</accession>
<name>D5CLQ2_SIDLE</name>
<dbReference type="Proteomes" id="UP000001625">
    <property type="component" value="Chromosome"/>
</dbReference>
<dbReference type="HOGENOM" id="CLU_2773625_0_0_4"/>
<evidence type="ECO:0000313" key="2">
    <source>
        <dbReference type="Proteomes" id="UP000001625"/>
    </source>
</evidence>
<proteinExistence type="predicted"/>
<dbReference type="KEGG" id="slt:Slit_2269"/>